<keyword evidence="1" id="KW-1277">Toxin-antitoxin system</keyword>
<keyword evidence="6" id="KW-0346">Stress response</keyword>
<comment type="caution">
    <text evidence="7">The sequence shown here is derived from an EMBL/GenBank/DDBJ whole genome shotgun (WGS) entry which is preliminary data.</text>
</comment>
<dbReference type="Gene3D" id="3.30.920.30">
    <property type="entry name" value="Hypothetical protein"/>
    <property type="match status" value="1"/>
</dbReference>
<evidence type="ECO:0008006" key="8">
    <source>
        <dbReference type="Google" id="ProtNLM"/>
    </source>
</evidence>
<dbReference type="InterPro" id="IPR012933">
    <property type="entry name" value="HicA_mRNA_interferase"/>
</dbReference>
<evidence type="ECO:0000256" key="3">
    <source>
        <dbReference type="ARBA" id="ARBA00022759"/>
    </source>
</evidence>
<gene>
    <name evidence="7" type="ORF">SDC9_98983</name>
</gene>
<evidence type="ECO:0000256" key="4">
    <source>
        <dbReference type="ARBA" id="ARBA00022801"/>
    </source>
</evidence>
<keyword evidence="5" id="KW-0694">RNA-binding</keyword>
<reference evidence="7" key="1">
    <citation type="submission" date="2019-08" db="EMBL/GenBank/DDBJ databases">
        <authorList>
            <person name="Kucharzyk K."/>
            <person name="Murdoch R.W."/>
            <person name="Higgins S."/>
            <person name="Loffler F."/>
        </authorList>
    </citation>
    <scope>NUCLEOTIDE SEQUENCE</scope>
</reference>
<evidence type="ECO:0000256" key="1">
    <source>
        <dbReference type="ARBA" id="ARBA00022649"/>
    </source>
</evidence>
<dbReference type="SUPFAM" id="SSF54786">
    <property type="entry name" value="YcfA/nrd intein domain"/>
    <property type="match status" value="1"/>
</dbReference>
<keyword evidence="4" id="KW-0378">Hydrolase</keyword>
<evidence type="ECO:0000313" key="7">
    <source>
        <dbReference type="EMBL" id="MPM52226.1"/>
    </source>
</evidence>
<name>A0A645AGZ8_9ZZZZ</name>
<dbReference type="Pfam" id="PF07927">
    <property type="entry name" value="HicA_toxin"/>
    <property type="match status" value="1"/>
</dbReference>
<evidence type="ECO:0000256" key="6">
    <source>
        <dbReference type="ARBA" id="ARBA00023016"/>
    </source>
</evidence>
<dbReference type="InterPro" id="IPR038570">
    <property type="entry name" value="HicA_sf"/>
</dbReference>
<dbReference type="AlphaFoldDB" id="A0A645AGZ8"/>
<proteinExistence type="predicted"/>
<sequence>MGSKYPILPHQKIITTLCKFGFEKTSQKGSHVKYTKAGNPVKVVIIPMHYEIAKGTLKSILEQADISLEEFLKYL</sequence>
<keyword evidence="2" id="KW-0540">Nuclease</keyword>
<dbReference type="GO" id="GO:0003729">
    <property type="term" value="F:mRNA binding"/>
    <property type="evidence" value="ECO:0007669"/>
    <property type="project" value="InterPro"/>
</dbReference>
<protein>
    <recommendedName>
        <fullName evidence="8">YcfA-like protein</fullName>
    </recommendedName>
</protein>
<keyword evidence="3" id="KW-0255">Endonuclease</keyword>
<accession>A0A645AGZ8</accession>
<evidence type="ECO:0000256" key="5">
    <source>
        <dbReference type="ARBA" id="ARBA00022884"/>
    </source>
</evidence>
<dbReference type="EMBL" id="VSSQ01013763">
    <property type="protein sequence ID" value="MPM52226.1"/>
    <property type="molecule type" value="Genomic_DNA"/>
</dbReference>
<dbReference type="GO" id="GO:0004519">
    <property type="term" value="F:endonuclease activity"/>
    <property type="evidence" value="ECO:0007669"/>
    <property type="project" value="UniProtKB-KW"/>
</dbReference>
<organism evidence="7">
    <name type="scientific">bioreactor metagenome</name>
    <dbReference type="NCBI Taxonomy" id="1076179"/>
    <lineage>
        <taxon>unclassified sequences</taxon>
        <taxon>metagenomes</taxon>
        <taxon>ecological metagenomes</taxon>
    </lineage>
</organism>
<dbReference type="GO" id="GO:0016787">
    <property type="term" value="F:hydrolase activity"/>
    <property type="evidence" value="ECO:0007669"/>
    <property type="project" value="UniProtKB-KW"/>
</dbReference>
<evidence type="ECO:0000256" key="2">
    <source>
        <dbReference type="ARBA" id="ARBA00022722"/>
    </source>
</evidence>